<name>E3MNI7_CAERE</name>
<dbReference type="AlphaFoldDB" id="E3MNI7"/>
<dbReference type="GeneID" id="9814309"/>
<accession>E3MNI7</accession>
<dbReference type="eggNOG" id="ENOG502TIX2">
    <property type="taxonomic scope" value="Eukaryota"/>
</dbReference>
<sequence length="198" mass="21631">MKFLLGAVLVLFYALFVTAIKGGLSKDEQKKLLDALNKDRLRAQQASNGITFEHLTYDLELEKKAAAFDCKPESYFSGVSIIALQWNSVGDEIYKEIHQGTVPNLGLYDWRQTKIGCSKEITCRAKIEEGPKVPSKLIGKEFVTVGGCILGPLTTDVTEEDKQKASKLGIPKATKYGDLLGIKISSGEEVKTGTPTSS</sequence>
<keyword evidence="2" id="KW-1185">Reference proteome</keyword>
<proteinExistence type="predicted"/>
<dbReference type="KEGG" id="crq:GCK72_011644"/>
<evidence type="ECO:0000313" key="2">
    <source>
        <dbReference type="Proteomes" id="UP000008281"/>
    </source>
</evidence>
<dbReference type="OMA" id="TVSAINM"/>
<dbReference type="Proteomes" id="UP000008281">
    <property type="component" value="Unassembled WGS sequence"/>
</dbReference>
<dbReference type="RefSeq" id="XP_003102262.2">
    <property type="nucleotide sequence ID" value="XM_003102214.2"/>
</dbReference>
<dbReference type="EMBL" id="DS268460">
    <property type="protein sequence ID" value="EFP06141.1"/>
    <property type="molecule type" value="Genomic_DNA"/>
</dbReference>
<dbReference type="OrthoDB" id="5902982at2759"/>
<dbReference type="CTD" id="9814309"/>
<dbReference type="HOGENOM" id="CLU_102672_0_0_1"/>
<protein>
    <submittedName>
        <fullName evidence="1">Uncharacterized protein</fullName>
    </submittedName>
</protein>
<evidence type="ECO:0000313" key="1">
    <source>
        <dbReference type="EMBL" id="EFP06141.1"/>
    </source>
</evidence>
<gene>
    <name evidence="1" type="ORF">CRE_05821</name>
</gene>
<reference evidence="1" key="1">
    <citation type="submission" date="2007-07" db="EMBL/GenBank/DDBJ databases">
        <title>PCAP assembly of the Caenorhabditis remanei genome.</title>
        <authorList>
            <consortium name="The Caenorhabditis remanei Sequencing Consortium"/>
            <person name="Wilson R.K."/>
        </authorList>
    </citation>
    <scope>NUCLEOTIDE SEQUENCE [LARGE SCALE GENOMIC DNA]</scope>
    <source>
        <strain evidence="1">PB4641</strain>
    </source>
</reference>
<organism evidence="2">
    <name type="scientific">Caenorhabditis remanei</name>
    <name type="common">Caenorhabditis vulgaris</name>
    <dbReference type="NCBI Taxonomy" id="31234"/>
    <lineage>
        <taxon>Eukaryota</taxon>
        <taxon>Metazoa</taxon>
        <taxon>Ecdysozoa</taxon>
        <taxon>Nematoda</taxon>
        <taxon>Chromadorea</taxon>
        <taxon>Rhabditida</taxon>
        <taxon>Rhabditina</taxon>
        <taxon>Rhabditomorpha</taxon>
        <taxon>Rhabditoidea</taxon>
        <taxon>Rhabditidae</taxon>
        <taxon>Peloderinae</taxon>
        <taxon>Caenorhabditis</taxon>
    </lineage>
</organism>